<dbReference type="PROSITE" id="PS51257">
    <property type="entry name" value="PROKAR_LIPOPROTEIN"/>
    <property type="match status" value="1"/>
</dbReference>
<gene>
    <name evidence="3" type="ORF">JY651_08520</name>
</gene>
<evidence type="ECO:0000313" key="4">
    <source>
        <dbReference type="Proteomes" id="UP000662747"/>
    </source>
</evidence>
<sequence length="156" mass="16992">MSRFHRMAWAALGLGLLGSAGCAHTPARVVVTHESEAEKCQLVQSVLKEPEPSQLLQEVASEGREEPAPVVVYIRRPEQSLLERFFVGDEPLCGDGTFKVVQDNVLDAVVVYLQEVQDGYAYDAHRAGPQELSMEGKPQGLVKRDGPAWVASPGPI</sequence>
<evidence type="ECO:0000256" key="1">
    <source>
        <dbReference type="SAM" id="MobiDB-lite"/>
    </source>
</evidence>
<feature type="signal peptide" evidence="2">
    <location>
        <begin position="1"/>
        <end position="23"/>
    </location>
</feature>
<feature type="region of interest" description="Disordered" evidence="1">
    <location>
        <begin position="131"/>
        <end position="156"/>
    </location>
</feature>
<evidence type="ECO:0000313" key="3">
    <source>
        <dbReference type="EMBL" id="QSQ24966.1"/>
    </source>
</evidence>
<dbReference type="Proteomes" id="UP000662747">
    <property type="component" value="Chromosome"/>
</dbReference>
<feature type="chain" id="PRO_5047309905" description="Lipoprotein" evidence="2">
    <location>
        <begin position="24"/>
        <end position="156"/>
    </location>
</feature>
<evidence type="ECO:0000256" key="2">
    <source>
        <dbReference type="SAM" id="SignalP"/>
    </source>
</evidence>
<dbReference type="RefSeq" id="WP_206726526.1">
    <property type="nucleotide sequence ID" value="NZ_CP071090.1"/>
</dbReference>
<organism evidence="3 4">
    <name type="scientific">Pyxidicoccus parkwayensis</name>
    <dbReference type="NCBI Taxonomy" id="2813578"/>
    <lineage>
        <taxon>Bacteria</taxon>
        <taxon>Pseudomonadati</taxon>
        <taxon>Myxococcota</taxon>
        <taxon>Myxococcia</taxon>
        <taxon>Myxococcales</taxon>
        <taxon>Cystobacterineae</taxon>
        <taxon>Myxococcaceae</taxon>
        <taxon>Pyxidicoccus</taxon>
    </lineage>
</organism>
<accession>A0ABX7P3D3</accession>
<keyword evidence="4" id="KW-1185">Reference proteome</keyword>
<protein>
    <recommendedName>
        <fullName evidence="5">Lipoprotein</fullName>
    </recommendedName>
</protein>
<reference evidence="3 4" key="1">
    <citation type="submission" date="2021-02" db="EMBL/GenBank/DDBJ databases">
        <title>De Novo genome assembly of isolated myxobacteria.</title>
        <authorList>
            <person name="Stevens D.C."/>
        </authorList>
    </citation>
    <scope>NUCLEOTIDE SEQUENCE [LARGE SCALE GENOMIC DNA]</scope>
    <source>
        <strain evidence="4">SCPEA02</strain>
    </source>
</reference>
<proteinExistence type="predicted"/>
<dbReference type="EMBL" id="CP071090">
    <property type="protein sequence ID" value="QSQ24966.1"/>
    <property type="molecule type" value="Genomic_DNA"/>
</dbReference>
<name>A0ABX7P3D3_9BACT</name>
<keyword evidence="2" id="KW-0732">Signal</keyword>
<evidence type="ECO:0008006" key="5">
    <source>
        <dbReference type="Google" id="ProtNLM"/>
    </source>
</evidence>